<dbReference type="Gene3D" id="3.40.50.720">
    <property type="entry name" value="NAD(P)-binding Rossmann-like Domain"/>
    <property type="match status" value="1"/>
</dbReference>
<comment type="caution">
    <text evidence="1">The sequence shown here is derived from an EMBL/GenBank/DDBJ whole genome shotgun (WGS) entry which is preliminary data.</text>
</comment>
<dbReference type="Proteomes" id="UP001142610">
    <property type="component" value="Unassembled WGS sequence"/>
</dbReference>
<keyword evidence="2" id="KW-1185">Reference proteome</keyword>
<dbReference type="PANTHER" id="PTHR12126">
    <property type="entry name" value="NADH-UBIQUINONE OXIDOREDUCTASE 39 KDA SUBUNIT-RELATED"/>
    <property type="match status" value="1"/>
</dbReference>
<evidence type="ECO:0000313" key="1">
    <source>
        <dbReference type="EMBL" id="MCQ8185706.1"/>
    </source>
</evidence>
<name>A0A9X2L9Q7_9PROT</name>
<organism evidence="1 2">
    <name type="scientific">Parvularcula maris</name>
    <dbReference type="NCBI Taxonomy" id="2965077"/>
    <lineage>
        <taxon>Bacteria</taxon>
        <taxon>Pseudomonadati</taxon>
        <taxon>Pseudomonadota</taxon>
        <taxon>Alphaproteobacteria</taxon>
        <taxon>Parvularculales</taxon>
        <taxon>Parvularculaceae</taxon>
        <taxon>Parvularcula</taxon>
    </lineage>
</organism>
<dbReference type="SUPFAM" id="SSF51735">
    <property type="entry name" value="NAD(P)-binding Rossmann-fold domains"/>
    <property type="match status" value="1"/>
</dbReference>
<reference evidence="1" key="1">
    <citation type="submission" date="2022-07" db="EMBL/GenBank/DDBJ databases">
        <title>Parvularcula maris sp. nov., an algicidal bacterium isolated from seawater.</title>
        <authorList>
            <person name="Li F."/>
        </authorList>
    </citation>
    <scope>NUCLEOTIDE SEQUENCE</scope>
    <source>
        <strain evidence="1">BGMRC 0090</strain>
    </source>
</reference>
<dbReference type="InterPro" id="IPR036291">
    <property type="entry name" value="NAD(P)-bd_dom_sf"/>
</dbReference>
<dbReference type="RefSeq" id="WP_256619595.1">
    <property type="nucleotide sequence ID" value="NZ_JANIBC010000007.1"/>
</dbReference>
<evidence type="ECO:0000313" key="2">
    <source>
        <dbReference type="Proteomes" id="UP001142610"/>
    </source>
</evidence>
<dbReference type="PANTHER" id="PTHR12126:SF11">
    <property type="entry name" value="NADH DEHYDROGENASE [UBIQUINONE] 1 ALPHA SUBCOMPLEX SUBUNIT 9, MITOCHONDRIAL"/>
    <property type="match status" value="1"/>
</dbReference>
<dbReference type="AlphaFoldDB" id="A0A9X2L9Q7"/>
<dbReference type="EMBL" id="JANIBC010000007">
    <property type="protein sequence ID" value="MCQ8185706.1"/>
    <property type="molecule type" value="Genomic_DNA"/>
</dbReference>
<protein>
    <recommendedName>
        <fullName evidence="3">NAD-dependent epimerase/dehydratase family protein</fullName>
    </recommendedName>
</protein>
<gene>
    <name evidence="1" type="ORF">NOG11_09895</name>
</gene>
<proteinExistence type="predicted"/>
<dbReference type="GO" id="GO:0044877">
    <property type="term" value="F:protein-containing complex binding"/>
    <property type="evidence" value="ECO:0007669"/>
    <property type="project" value="TreeGrafter"/>
</dbReference>
<accession>A0A9X2L9Q7</accession>
<evidence type="ECO:0008006" key="3">
    <source>
        <dbReference type="Google" id="ProtNLM"/>
    </source>
</evidence>
<dbReference type="InterPro" id="IPR051207">
    <property type="entry name" value="ComplexI_NDUFA9_subunit"/>
</dbReference>
<sequence length="280" mass="29621">MRVLVSGTSSVLGHYAAEGLERHGCKVVRAARGRAFKVPDLRLDLTDEHAVRTAARGLDAALLVPILTVSAQAARWLAEEGVRRIVVFSSNNVGIDRDSPVYRALARAEEELAGVDAEVVILRPTMIYGHRGDGNLSRLVRFAKDYGFLPCPGEGRALQQPVFVLDLARTAAQAVTGPYAAGPFSIGGGDVVSTEGLFTAVLKAAGQGEGRLLRVPLSPLRTAVRIAEAAGLKLPLGTAQLARIEQDKIATEAPLYGFTPQVSLGEGLVRLIADIEAGRG</sequence>